<name>W4FXF2_APHAT</name>
<dbReference type="AlphaFoldDB" id="W4FXF2"/>
<accession>W4FXF2</accession>
<dbReference type="VEuPathDB" id="FungiDB:H257_13077"/>
<evidence type="ECO:0000313" key="1">
    <source>
        <dbReference type="EMBL" id="ETV71616.1"/>
    </source>
</evidence>
<dbReference type="GeneID" id="20815073"/>
<organism evidence="1">
    <name type="scientific">Aphanomyces astaci</name>
    <name type="common">Crayfish plague agent</name>
    <dbReference type="NCBI Taxonomy" id="112090"/>
    <lineage>
        <taxon>Eukaryota</taxon>
        <taxon>Sar</taxon>
        <taxon>Stramenopiles</taxon>
        <taxon>Oomycota</taxon>
        <taxon>Saprolegniomycetes</taxon>
        <taxon>Saprolegniales</taxon>
        <taxon>Verrucalvaceae</taxon>
        <taxon>Aphanomyces</taxon>
    </lineage>
</organism>
<protein>
    <submittedName>
        <fullName evidence="1">Uncharacterized protein</fullName>
    </submittedName>
</protein>
<proteinExistence type="predicted"/>
<sequence>MASSVLLPSISSSPWGQVPASAPQRVNLRTVMDEALALRIEHEDMLAIVDPTPYLVHDQQVPSGELAVDVSSDFAVALALQLEEQAAASHTVEYSVMPAAELPQNSPVIDDSSPIHSHEVNTYEGSADEIQDELMHNARHRHKGQAKAYRKISTKPVRPVHVVVVSQNKTDDDWLEGGGLYELFFSAVDSFHDIAHEFAFNDNDSF</sequence>
<gene>
    <name evidence="1" type="ORF">H257_13077</name>
</gene>
<dbReference type="OrthoDB" id="10590640at2759"/>
<dbReference type="EMBL" id="KI913158">
    <property type="protein sequence ID" value="ETV71616.1"/>
    <property type="molecule type" value="Genomic_DNA"/>
</dbReference>
<dbReference type="RefSeq" id="XP_009838804.1">
    <property type="nucleotide sequence ID" value="XM_009840502.1"/>
</dbReference>
<reference evidence="1" key="1">
    <citation type="submission" date="2013-12" db="EMBL/GenBank/DDBJ databases">
        <title>The Genome Sequence of Aphanomyces astaci APO3.</title>
        <authorList>
            <consortium name="The Broad Institute Genomics Platform"/>
            <person name="Russ C."/>
            <person name="Tyler B."/>
            <person name="van West P."/>
            <person name="Dieguez-Uribeondo J."/>
            <person name="Young S.K."/>
            <person name="Zeng Q."/>
            <person name="Gargeya S."/>
            <person name="Fitzgerald M."/>
            <person name="Abouelleil A."/>
            <person name="Alvarado L."/>
            <person name="Chapman S.B."/>
            <person name="Gainer-Dewar J."/>
            <person name="Goldberg J."/>
            <person name="Griggs A."/>
            <person name="Gujja S."/>
            <person name="Hansen M."/>
            <person name="Howarth C."/>
            <person name="Imamovic A."/>
            <person name="Ireland A."/>
            <person name="Larimer J."/>
            <person name="McCowan C."/>
            <person name="Murphy C."/>
            <person name="Pearson M."/>
            <person name="Poon T.W."/>
            <person name="Priest M."/>
            <person name="Roberts A."/>
            <person name="Saif S."/>
            <person name="Shea T."/>
            <person name="Sykes S."/>
            <person name="Wortman J."/>
            <person name="Nusbaum C."/>
            <person name="Birren B."/>
        </authorList>
    </citation>
    <scope>NUCLEOTIDE SEQUENCE [LARGE SCALE GENOMIC DNA]</scope>
    <source>
        <strain evidence="1">APO3</strain>
    </source>
</reference>